<sequence>MTVNLAKMGRRKQNCPQKTGNNAPNAQNNQTPDEGSEETSLQEDNNTLESDSMSLISEKDAGPSLDSVEPPSSSSNGMAPPPPFSLHSSIANSNNGTSTVSGVGEGMDPMTHLQAAQLLSQASSSSSDDSPLSRKRKMLEDNALGGTSKRPMSPKESPLDLTKDVAKGTFSPGKLDPFAAAALSPFF</sequence>
<feature type="compositionally biased region" description="Polar residues" evidence="1">
    <location>
        <begin position="86"/>
        <end position="101"/>
    </location>
</feature>
<dbReference type="Proteomes" id="UP000675881">
    <property type="component" value="Chromosome 2"/>
</dbReference>
<dbReference type="EMBL" id="HG994581">
    <property type="protein sequence ID" value="CAF2867439.1"/>
    <property type="molecule type" value="Genomic_DNA"/>
</dbReference>
<evidence type="ECO:0000256" key="1">
    <source>
        <dbReference type="SAM" id="MobiDB-lite"/>
    </source>
</evidence>
<proteinExistence type="predicted"/>
<feature type="compositionally biased region" description="Polar residues" evidence="1">
    <location>
        <begin position="42"/>
        <end position="55"/>
    </location>
</feature>
<organism evidence="2 3">
    <name type="scientific">Lepeophtheirus salmonis</name>
    <name type="common">Salmon louse</name>
    <name type="synonym">Caligus salmonis</name>
    <dbReference type="NCBI Taxonomy" id="72036"/>
    <lineage>
        <taxon>Eukaryota</taxon>
        <taxon>Metazoa</taxon>
        <taxon>Ecdysozoa</taxon>
        <taxon>Arthropoda</taxon>
        <taxon>Crustacea</taxon>
        <taxon>Multicrustacea</taxon>
        <taxon>Hexanauplia</taxon>
        <taxon>Copepoda</taxon>
        <taxon>Siphonostomatoida</taxon>
        <taxon>Caligidae</taxon>
        <taxon>Lepeophtheirus</taxon>
    </lineage>
</organism>
<feature type="compositionally biased region" description="Basic and acidic residues" evidence="1">
    <location>
        <begin position="157"/>
        <end position="166"/>
    </location>
</feature>
<feature type="compositionally biased region" description="Low complexity" evidence="1">
    <location>
        <begin position="19"/>
        <end position="32"/>
    </location>
</feature>
<protein>
    <submittedName>
        <fullName evidence="2">(salmon louse) hypothetical protein</fullName>
    </submittedName>
</protein>
<evidence type="ECO:0000313" key="3">
    <source>
        <dbReference type="Proteomes" id="UP000675881"/>
    </source>
</evidence>
<evidence type="ECO:0000313" key="2">
    <source>
        <dbReference type="EMBL" id="CAF2867439.1"/>
    </source>
</evidence>
<name>A0A7R8H4W1_LEPSM</name>
<dbReference type="OrthoDB" id="5815793at2759"/>
<accession>A0A7R8H4W1</accession>
<dbReference type="AlphaFoldDB" id="A0A7R8H4W1"/>
<reference evidence="2" key="1">
    <citation type="submission" date="2021-02" db="EMBL/GenBank/DDBJ databases">
        <authorList>
            <person name="Bekaert M."/>
        </authorList>
    </citation>
    <scope>NUCLEOTIDE SEQUENCE</scope>
    <source>
        <strain evidence="2">IoA-00</strain>
    </source>
</reference>
<gene>
    <name evidence="2" type="ORF">LSAA_6802</name>
</gene>
<feature type="region of interest" description="Disordered" evidence="1">
    <location>
        <begin position="1"/>
        <end position="170"/>
    </location>
</feature>
<feature type="compositionally biased region" description="Low complexity" evidence="1">
    <location>
        <begin position="113"/>
        <end position="130"/>
    </location>
</feature>
<keyword evidence="3" id="KW-1185">Reference proteome</keyword>
<feature type="compositionally biased region" description="Low complexity" evidence="1">
    <location>
        <begin position="63"/>
        <end position="75"/>
    </location>
</feature>